<dbReference type="EMBL" id="JBBDHD010000007">
    <property type="protein sequence ID" value="MFH7594392.1"/>
    <property type="molecule type" value="Genomic_DNA"/>
</dbReference>
<sequence>MGGAAVSAAREDFTHRIGRQVHSMSKAGRMATYEWQSISEEFLDYLGAVSVGTPGLDTPEAEAALKDASEAAAGAVAYAAYHPHCSFSVFLDYVNFGMSYHPGDDAPEESVTPAEWIDALCLSVLRDKAKWHGEAFHFARQKFAERTKAIPVGELVTGLMAVVLDDIGDEDEEYPPSAQAKLAAVDAALARIRTRAQETGEPLLDRPDGVALQALRALAAEDRDAFDAALAGLLTRHAALHGSTTSPRSLLPLVPIALAALAYRTLGWAPAVSSDYLPHALVTGFESREPRVAGFGRNRRPDAVAALAAGPLVVERPACERDGIQRIEVMYEEHLREAFTAVDGKPLAVGQLARVLEDQQRLFQWRAGNLGDTADAQLATVRLASQMGAALFRVALAEPDTEVEVSIGGRTLRYPAQRGREAGAGYWQTAAAFALTTGVREDLAPLVLTGPTFAGADGSAFTAYREALHAYLTGVEPEAAAQRALQEAEKAKDWGIAMPPAVLLSQLVEGDEESFNLALADALEAHRAHYQVADRADGPAVSVNLDVLALACHARRRGWAIRVESPYLPPYLLRAAEPF</sequence>
<dbReference type="RefSeq" id="WP_395508349.1">
    <property type="nucleotide sequence ID" value="NZ_JBBDHD010000007.1"/>
</dbReference>
<evidence type="ECO:0000313" key="2">
    <source>
        <dbReference type="Proteomes" id="UP001610631"/>
    </source>
</evidence>
<dbReference type="InterPro" id="IPR029074">
    <property type="entry name" value="Imm49"/>
</dbReference>
<keyword evidence="2" id="KW-1185">Reference proteome</keyword>
<gene>
    <name evidence="1" type="ORF">WDV06_04705</name>
</gene>
<protein>
    <submittedName>
        <fullName evidence="1">Imm49 family immunity protein</fullName>
    </submittedName>
</protein>
<reference evidence="1 2" key="1">
    <citation type="submission" date="2024-03" db="EMBL/GenBank/DDBJ databases">
        <title>Whole genome sequencing of Streptomyces racemochromogenes, to identify antimicrobial biosynthetic gene clusters.</title>
        <authorList>
            <person name="Suryawanshi P."/>
            <person name="Krishnaraj P.U."/>
            <person name="Arun Y.P."/>
            <person name="Suryawanshi M.P."/>
            <person name="Rakshit O."/>
        </authorList>
    </citation>
    <scope>NUCLEOTIDE SEQUENCE [LARGE SCALE GENOMIC DNA]</scope>
    <source>
        <strain evidence="1 2">AUDT626</strain>
    </source>
</reference>
<dbReference type="Pfam" id="PF15575">
    <property type="entry name" value="Imm49"/>
    <property type="match status" value="2"/>
</dbReference>
<dbReference type="Proteomes" id="UP001610631">
    <property type="component" value="Unassembled WGS sequence"/>
</dbReference>
<accession>A0ABW7P7W1</accession>
<name>A0ABW7P7W1_9ACTN</name>
<evidence type="ECO:0000313" key="1">
    <source>
        <dbReference type="EMBL" id="MFH7594392.1"/>
    </source>
</evidence>
<proteinExistence type="predicted"/>
<organism evidence="1 2">
    <name type="scientific">Streptomyces racemochromogenes</name>
    <dbReference type="NCBI Taxonomy" id="67353"/>
    <lineage>
        <taxon>Bacteria</taxon>
        <taxon>Bacillati</taxon>
        <taxon>Actinomycetota</taxon>
        <taxon>Actinomycetes</taxon>
        <taxon>Kitasatosporales</taxon>
        <taxon>Streptomycetaceae</taxon>
        <taxon>Streptomyces</taxon>
    </lineage>
</organism>
<comment type="caution">
    <text evidence="1">The sequence shown here is derived from an EMBL/GenBank/DDBJ whole genome shotgun (WGS) entry which is preliminary data.</text>
</comment>